<dbReference type="Proteomes" id="UP001152607">
    <property type="component" value="Unassembled WGS sequence"/>
</dbReference>
<dbReference type="PROSITE" id="PS50088">
    <property type="entry name" value="ANK_REPEAT"/>
    <property type="match status" value="1"/>
</dbReference>
<reference evidence="6" key="1">
    <citation type="submission" date="2023-01" db="EMBL/GenBank/DDBJ databases">
        <authorList>
            <person name="Van Ghelder C."/>
            <person name="Rancurel C."/>
        </authorList>
    </citation>
    <scope>NUCLEOTIDE SEQUENCE</scope>
    <source>
        <strain evidence="6">CNCM I-4278</strain>
    </source>
</reference>
<dbReference type="Pfam" id="PF00023">
    <property type="entry name" value="Ank"/>
    <property type="match status" value="1"/>
</dbReference>
<name>A0A9W4UNC0_9PLEO</name>
<dbReference type="InterPro" id="IPR002110">
    <property type="entry name" value="Ankyrin_rpt"/>
</dbReference>
<evidence type="ECO:0000313" key="7">
    <source>
        <dbReference type="Proteomes" id="UP001152607"/>
    </source>
</evidence>
<evidence type="ECO:0000259" key="5">
    <source>
        <dbReference type="Pfam" id="PF24883"/>
    </source>
</evidence>
<sequence length="1271" mass="143419">MSFGWSVGDVVKIVELAREVRKRFVDAPGQYKAIGNDVKNLSRIIEEIDDILPHRSLSAQQEKHLRERQQVCEDILGELRIILNQSASLEGSDTRPKDGKLRVVWKRLRWNQTEIENLRNRLHFGIDGLNLFMQNVTSEKIFEIGDHISEIHRKEQTLVKEQMRLSVLESLSTFDHVSTQQDVSKKRYPQTGEWILESNDFVDFKAGKMNTLLCHGMPGAGKTIITSIVVDHFIHKCKKDQSVGTCYFYFRYDSTKEQTMEMVLGSLTRQLLEWQTEIPDDFISSIGSQAQDPIAPFGKEVQSFLFATNTYSKVFVVLDALDEYYAGDSNRALKFLGWLTEVQRRAPIQLFVTTRANSEVIALLTPCLRTEIRARDDDVTIYINSRMSELRKIRDKPDLQAEVVRKVVQVTGGMFLLARLHMDALREPVTLGSFKKRLANLPNGAKGLNATYDEAMRRIDAQGDEKRHLARRVLSWIVYTEWVLTINELLDVIAIAYDTDASEFDKDMRPDVEDIDSLCAGLVTVDTNAKYMRLVHETTLEYFTSVNPIPGAHSEIMRVCFCILSYPISLDDYSDRFCTRANVDDDGLSPSLFSYAGRFWYTHALKAGDVWDEVFRFLLNPVSVSICMRKNRFSPWSTTSSGLGVHLTAYLGLDKLFARLLESGQAFDARDADGRTPLTYACMSGSISIVQPLLDQHILPTLRESRAFHEQPPVSVSRHTEKDILSNVYQALIEAALEGHLPVVMSLAGVEGFEDFVRHGEYNQLGNTDFSIGKSYQQDLICCAASGDHVDTVDFFLGVWGSWYDSAFPNWIKSTIVLAISLGSVESLKLLIERTMQYPSIQEALHELSEKTEKLSTTLQLIQYNEFAMLEILSHCFMEIEGWTTSQSGIAFFNRVVDTGHLALVQQFIRHSHTIPKIKPSSRKFFDAILQVKASEDGKELLDSLFSTLDIDPHAVLPQQRESVTLLEAAILEGNSALFQKIAAVSDLGISGVDNWKMLTAAMRAGDKFDKEFTSHLPPTHIKEPGVQMVADILSEHYGVSLLSRNEYGATPLMWAVSEGLNYVGFLHKQRRVNINARDAKGRTALMYASHVYTKLFPTLYTTFSITTTPLFSLLDLPSIDATTTDNEGRTALWWAISGLEYVVKSRVWDLKRDLMAQEEAIALLLDKASLTPDPRAVELARDKYREYSGALNRMVKLSEIHRLYVVDSYQRVREALVRRSAVKLGGLPPVPGKSLGKVASVVEGGGNDEQQQQEEDGSGVETPKAESFRF</sequence>
<dbReference type="AlphaFoldDB" id="A0A9W4UNC0"/>
<protein>
    <recommendedName>
        <fullName evidence="8">NACHT domain-containing protein</fullName>
    </recommendedName>
</protein>
<feature type="domain" description="Nephrocystin 3-like N-terminal" evidence="5">
    <location>
        <begin position="190"/>
        <end position="355"/>
    </location>
</feature>
<gene>
    <name evidence="6" type="ORF">PDIGIT_LOCUS12502</name>
</gene>
<dbReference type="PROSITE" id="PS50297">
    <property type="entry name" value="ANK_REP_REGION"/>
    <property type="match status" value="1"/>
</dbReference>
<keyword evidence="2" id="KW-0040">ANK repeat</keyword>
<feature type="region of interest" description="Disordered" evidence="3">
    <location>
        <begin position="1232"/>
        <end position="1271"/>
    </location>
</feature>
<dbReference type="Gene3D" id="1.25.40.20">
    <property type="entry name" value="Ankyrin repeat-containing domain"/>
    <property type="match status" value="2"/>
</dbReference>
<dbReference type="Gene3D" id="3.40.50.300">
    <property type="entry name" value="P-loop containing nucleotide triphosphate hydrolases"/>
    <property type="match status" value="1"/>
</dbReference>
<feature type="repeat" description="ANK" evidence="2">
    <location>
        <begin position="673"/>
        <end position="705"/>
    </location>
</feature>
<evidence type="ECO:0000256" key="2">
    <source>
        <dbReference type="PROSITE-ProRule" id="PRU00023"/>
    </source>
</evidence>
<accession>A0A9W4UNC0</accession>
<dbReference type="SUPFAM" id="SSF48403">
    <property type="entry name" value="Ankyrin repeat"/>
    <property type="match status" value="1"/>
</dbReference>
<dbReference type="EMBL" id="CAOQHR010000009">
    <property type="protein sequence ID" value="CAI6339346.1"/>
    <property type="molecule type" value="Genomic_DNA"/>
</dbReference>
<evidence type="ECO:0000259" key="4">
    <source>
        <dbReference type="Pfam" id="PF22939"/>
    </source>
</evidence>
<comment type="caution">
    <text evidence="6">The sequence shown here is derived from an EMBL/GenBank/DDBJ whole genome shotgun (WGS) entry which is preliminary data.</text>
</comment>
<evidence type="ECO:0000256" key="3">
    <source>
        <dbReference type="SAM" id="MobiDB-lite"/>
    </source>
</evidence>
<dbReference type="Pfam" id="PF22939">
    <property type="entry name" value="WHD_GPIID"/>
    <property type="match status" value="1"/>
</dbReference>
<feature type="domain" description="GPI inositol-deacylase winged helix" evidence="4">
    <location>
        <begin position="462"/>
        <end position="545"/>
    </location>
</feature>
<evidence type="ECO:0008006" key="8">
    <source>
        <dbReference type="Google" id="ProtNLM"/>
    </source>
</evidence>
<dbReference type="SUPFAM" id="SSF52540">
    <property type="entry name" value="P-loop containing nucleoside triphosphate hydrolases"/>
    <property type="match status" value="1"/>
</dbReference>
<dbReference type="SMART" id="SM00248">
    <property type="entry name" value="ANK"/>
    <property type="match status" value="3"/>
</dbReference>
<dbReference type="InterPro" id="IPR056884">
    <property type="entry name" value="NPHP3-like_N"/>
</dbReference>
<keyword evidence="1" id="KW-0677">Repeat</keyword>
<dbReference type="InterPro" id="IPR036770">
    <property type="entry name" value="Ankyrin_rpt-contain_sf"/>
</dbReference>
<evidence type="ECO:0000313" key="6">
    <source>
        <dbReference type="EMBL" id="CAI6339346.1"/>
    </source>
</evidence>
<dbReference type="InterPro" id="IPR027417">
    <property type="entry name" value="P-loop_NTPase"/>
</dbReference>
<organism evidence="6 7">
    <name type="scientific">Periconia digitata</name>
    <dbReference type="NCBI Taxonomy" id="1303443"/>
    <lineage>
        <taxon>Eukaryota</taxon>
        <taxon>Fungi</taxon>
        <taxon>Dikarya</taxon>
        <taxon>Ascomycota</taxon>
        <taxon>Pezizomycotina</taxon>
        <taxon>Dothideomycetes</taxon>
        <taxon>Pleosporomycetidae</taxon>
        <taxon>Pleosporales</taxon>
        <taxon>Massarineae</taxon>
        <taxon>Periconiaceae</taxon>
        <taxon>Periconia</taxon>
    </lineage>
</organism>
<evidence type="ECO:0000256" key="1">
    <source>
        <dbReference type="ARBA" id="ARBA00022737"/>
    </source>
</evidence>
<dbReference type="PANTHER" id="PTHR10039:SF15">
    <property type="entry name" value="NACHT DOMAIN-CONTAINING PROTEIN"/>
    <property type="match status" value="1"/>
</dbReference>
<dbReference type="OrthoDB" id="195446at2759"/>
<dbReference type="PANTHER" id="PTHR10039">
    <property type="entry name" value="AMELOGENIN"/>
    <property type="match status" value="1"/>
</dbReference>
<dbReference type="Pfam" id="PF24883">
    <property type="entry name" value="NPHP3_N"/>
    <property type="match status" value="1"/>
</dbReference>
<proteinExistence type="predicted"/>
<dbReference type="InterPro" id="IPR054471">
    <property type="entry name" value="GPIID_WHD"/>
</dbReference>
<keyword evidence="7" id="KW-1185">Reference proteome</keyword>